<dbReference type="InterPro" id="IPR026904">
    <property type="entry name" value="MnmG_C"/>
</dbReference>
<dbReference type="InterPro" id="IPR044920">
    <property type="entry name" value="MnmG_C_subdom_sf"/>
</dbReference>
<dbReference type="InterPro" id="IPR020595">
    <property type="entry name" value="MnmG-rel_CS"/>
</dbReference>
<dbReference type="InterPro" id="IPR036188">
    <property type="entry name" value="FAD/NAD-bd_sf"/>
</dbReference>
<dbReference type="GO" id="GO:0030488">
    <property type="term" value="P:tRNA methylation"/>
    <property type="evidence" value="ECO:0007669"/>
    <property type="project" value="TreeGrafter"/>
</dbReference>
<dbReference type="SMART" id="SM01228">
    <property type="entry name" value="GIDA_assoc_3"/>
    <property type="match status" value="1"/>
</dbReference>
<dbReference type="SUPFAM" id="SSF51905">
    <property type="entry name" value="FAD/NAD(P)-binding domain"/>
    <property type="match status" value="1"/>
</dbReference>
<keyword evidence="3" id="KW-0285">Flavoprotein</keyword>
<dbReference type="Gene3D" id="1.10.150.570">
    <property type="entry name" value="GidA associated domain, C-terminal subdomain"/>
    <property type="match status" value="1"/>
</dbReference>
<reference evidence="6" key="1">
    <citation type="journal article" date="2015" name="Nature">
        <title>Complex archaea that bridge the gap between prokaryotes and eukaryotes.</title>
        <authorList>
            <person name="Spang A."/>
            <person name="Saw J.H."/>
            <person name="Jorgensen S.L."/>
            <person name="Zaremba-Niedzwiedzka K."/>
            <person name="Martijn J."/>
            <person name="Lind A.E."/>
            <person name="van Eijk R."/>
            <person name="Schleper C."/>
            <person name="Guy L."/>
            <person name="Ettema T.J."/>
        </authorList>
    </citation>
    <scope>NUCLEOTIDE SEQUENCE</scope>
</reference>
<dbReference type="GO" id="GO:0005829">
    <property type="term" value="C:cytosol"/>
    <property type="evidence" value="ECO:0007669"/>
    <property type="project" value="TreeGrafter"/>
</dbReference>
<dbReference type="GO" id="GO:0002098">
    <property type="term" value="P:tRNA wobble uridine modification"/>
    <property type="evidence" value="ECO:0007669"/>
    <property type="project" value="InterPro"/>
</dbReference>
<comment type="similarity">
    <text evidence="2">Belongs to the MnmG family.</text>
</comment>
<dbReference type="GO" id="GO:0050660">
    <property type="term" value="F:flavin adenine dinucleotide binding"/>
    <property type="evidence" value="ECO:0007669"/>
    <property type="project" value="InterPro"/>
</dbReference>
<gene>
    <name evidence="6" type="ORF">LCGC14_1374450</name>
</gene>
<dbReference type="PANTHER" id="PTHR11806:SF0">
    <property type="entry name" value="PROTEIN MTO1 HOMOLOG, MITOCHONDRIAL"/>
    <property type="match status" value="1"/>
</dbReference>
<evidence type="ECO:0000313" key="6">
    <source>
        <dbReference type="EMBL" id="KKM77000.1"/>
    </source>
</evidence>
<dbReference type="Pfam" id="PF01134">
    <property type="entry name" value="GIDA"/>
    <property type="match status" value="1"/>
</dbReference>
<dbReference type="InterPro" id="IPR002218">
    <property type="entry name" value="MnmG-rel"/>
</dbReference>
<organism evidence="6">
    <name type="scientific">marine sediment metagenome</name>
    <dbReference type="NCBI Taxonomy" id="412755"/>
    <lineage>
        <taxon>unclassified sequences</taxon>
        <taxon>metagenomes</taxon>
        <taxon>ecological metagenomes</taxon>
    </lineage>
</organism>
<dbReference type="FunFam" id="3.50.50.60:FF:000002">
    <property type="entry name" value="tRNA uridine 5-carboxymethylaminomethyl modification enzyme MnmG"/>
    <property type="match status" value="1"/>
</dbReference>
<comment type="caution">
    <text evidence="6">The sequence shown here is derived from an EMBL/GenBank/DDBJ whole genome shotgun (WGS) entry which is preliminary data.</text>
</comment>
<evidence type="ECO:0000256" key="1">
    <source>
        <dbReference type="ARBA" id="ARBA00001974"/>
    </source>
</evidence>
<dbReference type="InterPro" id="IPR049312">
    <property type="entry name" value="GIDA_C_N"/>
</dbReference>
<dbReference type="NCBIfam" id="TIGR00136">
    <property type="entry name" value="mnmG_gidA"/>
    <property type="match status" value="1"/>
</dbReference>
<dbReference type="AlphaFoldDB" id="A0A0F9MJM4"/>
<dbReference type="EMBL" id="LAZR01008712">
    <property type="protein sequence ID" value="KKM77000.1"/>
    <property type="molecule type" value="Genomic_DNA"/>
</dbReference>
<protein>
    <recommendedName>
        <fullName evidence="5">tRNA uridine 5-carboxymethylaminomethyl modification enzyme C-terminal subdomain domain-containing protein</fullName>
    </recommendedName>
</protein>
<evidence type="ECO:0000259" key="5">
    <source>
        <dbReference type="SMART" id="SM01228"/>
    </source>
</evidence>
<keyword evidence="4" id="KW-0274">FAD</keyword>
<dbReference type="InterPro" id="IPR047001">
    <property type="entry name" value="MnmG_C_subdom"/>
</dbReference>
<comment type="cofactor">
    <cofactor evidence="1">
        <name>FAD</name>
        <dbReference type="ChEBI" id="CHEBI:57692"/>
    </cofactor>
</comment>
<dbReference type="InterPro" id="IPR004416">
    <property type="entry name" value="MnmG"/>
</dbReference>
<evidence type="ECO:0000256" key="3">
    <source>
        <dbReference type="ARBA" id="ARBA00022630"/>
    </source>
</evidence>
<dbReference type="Pfam" id="PF13932">
    <property type="entry name" value="SAM_GIDA_C"/>
    <property type="match status" value="1"/>
</dbReference>
<accession>A0A0F9MJM4</accession>
<dbReference type="Pfam" id="PF21680">
    <property type="entry name" value="GIDA_C_1st"/>
    <property type="match status" value="1"/>
</dbReference>
<sequence>MFHVKQKNNVYDVIVIGGGHAGCEAAVAAAKLGANTLLLTINMQKIALMPCNPSIGGIGKGHLVREIDALGGAMARVADKAAIQIKTLNSSKGSAVRALRAQADKKIYEEEMKKTLFSQPGLHIKEALIEHIVATDNQVRGVKTSTGQMYAGNTLVVCAGTFLRGRLVLGATEMAGGRMGEWPSVKLSTAIKRCGVKLERFQSATPPRVDGRTIKYSKTESQPGDDGNLTFKIDGKTTIEDQKLSYLTYTNKSTQSVILKNLKHSPIKSGRLQSHGPRYCPSIDRKIINFPDKVSHPVFIEPEGRFTQEMYLQGLTTAMPATLQEEIIRTVPGLEDAHIMRPGYAVEYDYAPPQQLKLNLETKSTNGLFLAGQIIGTTGYEEAAALGLMAGVNAALNAKGEEPLILDRSQAYIGVLIDDLVTKGVDEPYRMFTSRAEYRLLLRCDNADFRLSPIAGEIGLVSKDEVEKTRKKWRNIEKVLASLKKIKMGNEKVNQKEHGGKIRPGMTAYELLKRPHTSISMIDEKRINGAKASDLEIVETMIKYEGYINRQQEEIDRFKRLEHLHVPGDLDYKKIKALSFEAREKLSQVRPTSLGQASRVPGITPADISILHINLRS</sequence>
<evidence type="ECO:0000256" key="4">
    <source>
        <dbReference type="ARBA" id="ARBA00022827"/>
    </source>
</evidence>
<feature type="domain" description="tRNA uridine 5-carboxymethylaminomethyl modification enzyme C-terminal subdomain" evidence="5">
    <location>
        <begin position="542"/>
        <end position="613"/>
    </location>
</feature>
<proteinExistence type="inferred from homology"/>
<dbReference type="HAMAP" id="MF_00129">
    <property type="entry name" value="MnmG_GidA"/>
    <property type="match status" value="1"/>
</dbReference>
<dbReference type="Gene3D" id="1.10.10.1800">
    <property type="entry name" value="tRNA uridine 5-carboxymethylaminomethyl modification enzyme MnmG/GidA"/>
    <property type="match status" value="1"/>
</dbReference>
<dbReference type="InterPro" id="IPR040131">
    <property type="entry name" value="MnmG_N"/>
</dbReference>
<evidence type="ECO:0000256" key="2">
    <source>
        <dbReference type="ARBA" id="ARBA00007653"/>
    </source>
</evidence>
<dbReference type="Gene3D" id="3.50.50.60">
    <property type="entry name" value="FAD/NAD(P)-binding domain"/>
    <property type="match status" value="2"/>
</dbReference>
<dbReference type="PROSITE" id="PS01280">
    <property type="entry name" value="GIDA_1"/>
    <property type="match status" value="1"/>
</dbReference>
<name>A0A0F9MJM4_9ZZZZ</name>
<dbReference type="FunFam" id="1.10.150.570:FF:000001">
    <property type="entry name" value="tRNA uridine 5-carboxymethylaminomethyl modification enzyme MnmG"/>
    <property type="match status" value="1"/>
</dbReference>
<dbReference type="PANTHER" id="PTHR11806">
    <property type="entry name" value="GLUCOSE INHIBITED DIVISION PROTEIN A"/>
    <property type="match status" value="1"/>
</dbReference>